<evidence type="ECO:0000256" key="10">
    <source>
        <dbReference type="ARBA" id="ARBA00022832"/>
    </source>
</evidence>
<comment type="catalytic activity">
    <reaction evidence="24">
        <text>decanoyl-CoA + H2O = decanoate + CoA + H(+)</text>
        <dbReference type="Rhea" id="RHEA:40059"/>
        <dbReference type="ChEBI" id="CHEBI:15377"/>
        <dbReference type="ChEBI" id="CHEBI:15378"/>
        <dbReference type="ChEBI" id="CHEBI:27689"/>
        <dbReference type="ChEBI" id="CHEBI:57287"/>
        <dbReference type="ChEBI" id="CHEBI:61430"/>
    </reaction>
    <physiologicalReaction direction="left-to-right" evidence="24">
        <dbReference type="Rhea" id="RHEA:40060"/>
    </physiologicalReaction>
</comment>
<evidence type="ECO:0000256" key="12">
    <source>
        <dbReference type="ARBA" id="ARBA00023098"/>
    </source>
</evidence>
<comment type="catalytic activity">
    <reaction evidence="17">
        <text>(9Z)-octadecenoyl-CoA + H2O = (9Z)-octadecenoate + CoA + H(+)</text>
        <dbReference type="Rhea" id="RHEA:40139"/>
        <dbReference type="ChEBI" id="CHEBI:15377"/>
        <dbReference type="ChEBI" id="CHEBI:15378"/>
        <dbReference type="ChEBI" id="CHEBI:30823"/>
        <dbReference type="ChEBI" id="CHEBI:57287"/>
        <dbReference type="ChEBI" id="CHEBI:57387"/>
    </reaction>
    <physiologicalReaction direction="left-to-right" evidence="17">
        <dbReference type="Rhea" id="RHEA:40140"/>
    </physiologicalReaction>
</comment>
<dbReference type="Gene3D" id="3.10.129.10">
    <property type="entry name" value="Hotdog Thioesterase"/>
    <property type="match status" value="1"/>
</dbReference>
<accession>M1V629</accession>
<keyword evidence="11" id="KW-0809">Transit peptide</keyword>
<dbReference type="PANTHER" id="PTHR12418">
    <property type="entry name" value="ACYL-COENZYME A THIOESTERASE THEM4"/>
    <property type="match status" value="1"/>
</dbReference>
<evidence type="ECO:0000256" key="19">
    <source>
        <dbReference type="ARBA" id="ARBA00038848"/>
    </source>
</evidence>
<evidence type="ECO:0000256" key="14">
    <source>
        <dbReference type="ARBA" id="ARBA00023136"/>
    </source>
</evidence>
<evidence type="ECO:0000256" key="26">
    <source>
        <dbReference type="ARBA" id="ARBA00048180"/>
    </source>
</evidence>
<name>M1V629_CYAM1</name>
<dbReference type="PANTHER" id="PTHR12418:SF19">
    <property type="entry name" value="ACYL-COENZYME A THIOESTERASE THEM4"/>
    <property type="match status" value="1"/>
</dbReference>
<dbReference type="SUPFAM" id="SSF54637">
    <property type="entry name" value="Thioesterase/thiol ester dehydrase-isomerase"/>
    <property type="match status" value="1"/>
</dbReference>
<evidence type="ECO:0000256" key="5">
    <source>
        <dbReference type="ARBA" id="ARBA00022475"/>
    </source>
</evidence>
<evidence type="ECO:0000313" key="28">
    <source>
        <dbReference type="EMBL" id="BAM81700.1"/>
    </source>
</evidence>
<reference evidence="28 29" key="2">
    <citation type="journal article" date="2007" name="BMC Biol.">
        <title>A 100%-complete sequence reveals unusually simple genomic features in the hot-spring red alga Cyanidioschyzon merolae.</title>
        <authorList>
            <person name="Nozaki H."/>
            <person name="Takano H."/>
            <person name="Misumi O."/>
            <person name="Terasawa K."/>
            <person name="Matsuzaki M."/>
            <person name="Maruyama S."/>
            <person name="Nishida K."/>
            <person name="Yagisawa F."/>
            <person name="Yoshida Y."/>
            <person name="Fujiwara T."/>
            <person name="Takio S."/>
            <person name="Tamura K."/>
            <person name="Chung S.J."/>
            <person name="Nakamura S."/>
            <person name="Kuroiwa H."/>
            <person name="Tanaka K."/>
            <person name="Sato N."/>
            <person name="Kuroiwa T."/>
        </authorList>
    </citation>
    <scope>NUCLEOTIDE SEQUENCE [LARGE SCALE GENOMIC DNA]</scope>
    <source>
        <strain evidence="28 29">10D</strain>
    </source>
</reference>
<evidence type="ECO:0000256" key="4">
    <source>
        <dbReference type="ARBA" id="ARBA00004637"/>
    </source>
</evidence>
<keyword evidence="10" id="KW-0276">Fatty acid metabolism</keyword>
<dbReference type="Gramene" id="CMP034CT">
    <property type="protein sequence ID" value="CMP034CT"/>
    <property type="gene ID" value="CMP034C"/>
</dbReference>
<dbReference type="GO" id="GO:0016787">
    <property type="term" value="F:hydrolase activity"/>
    <property type="evidence" value="ECO:0007669"/>
    <property type="project" value="UniProtKB-KW"/>
</dbReference>
<dbReference type="Proteomes" id="UP000007014">
    <property type="component" value="Chromosome 16"/>
</dbReference>
<dbReference type="InterPro" id="IPR052365">
    <property type="entry name" value="THEM4/THEM5_acyl-CoA_thioest"/>
</dbReference>
<evidence type="ECO:0000256" key="17">
    <source>
        <dbReference type="ARBA" id="ARBA00037002"/>
    </source>
</evidence>
<dbReference type="OrthoDB" id="506431at2759"/>
<keyword evidence="15" id="KW-0966">Cell projection</keyword>
<dbReference type="CDD" id="cd03443">
    <property type="entry name" value="PaaI_thioesterase"/>
    <property type="match status" value="1"/>
</dbReference>
<evidence type="ECO:0000256" key="2">
    <source>
        <dbReference type="ARBA" id="ARBA00004569"/>
    </source>
</evidence>
<evidence type="ECO:0000256" key="18">
    <source>
        <dbReference type="ARBA" id="ARBA00038456"/>
    </source>
</evidence>
<evidence type="ECO:0000256" key="22">
    <source>
        <dbReference type="ARBA" id="ARBA00047588"/>
    </source>
</evidence>
<evidence type="ECO:0000256" key="25">
    <source>
        <dbReference type="ARBA" id="ARBA00048074"/>
    </source>
</evidence>
<sequence length="255" mass="27911">MAFTEDTLPSLEAWKCFVRRLEERYGLREVPRASWLGAQRPDFLSHALQQRVAYLLPAAVCDDLSQKEARFCSISDQSSTEAKVAVPGAIIAAYVGRNLQGPSGGVHGGAIASLLDASIGMATNPRSDPDGYVTAQLVVNYRQIVPLGSYVLALAYVHDREPARRKCYGMSRLVDAGALAQSTDTCALQLQRPLEAARRDTARERVYADATALFVRQRHRPETHGERSLQTAAVNRVESVSGFLGAQARPWRASL</sequence>
<dbReference type="HOGENOM" id="CLU_1091316_0_0_1"/>
<dbReference type="GeneID" id="16995852"/>
<evidence type="ECO:0000256" key="20">
    <source>
        <dbReference type="ARBA" id="ARBA00040123"/>
    </source>
</evidence>
<keyword evidence="6" id="KW-0963">Cytoplasm</keyword>
<evidence type="ECO:0000256" key="21">
    <source>
        <dbReference type="ARBA" id="ARBA00043210"/>
    </source>
</evidence>
<evidence type="ECO:0000256" key="1">
    <source>
        <dbReference type="ARBA" id="ARBA00004496"/>
    </source>
</evidence>
<proteinExistence type="inferred from homology"/>
<dbReference type="GO" id="GO:0006631">
    <property type="term" value="P:fatty acid metabolic process"/>
    <property type="evidence" value="ECO:0007669"/>
    <property type="project" value="UniProtKB-KW"/>
</dbReference>
<keyword evidence="13" id="KW-0496">Mitochondrion</keyword>
<gene>
    <name evidence="28" type="ORF">CYME_CMP034C</name>
</gene>
<reference evidence="28 29" key="1">
    <citation type="journal article" date="2004" name="Nature">
        <title>Genome sequence of the ultrasmall unicellular red alga Cyanidioschyzon merolae 10D.</title>
        <authorList>
            <person name="Matsuzaki M."/>
            <person name="Misumi O."/>
            <person name="Shin-i T."/>
            <person name="Maruyama S."/>
            <person name="Takahara M."/>
            <person name="Miyagishima S."/>
            <person name="Mori T."/>
            <person name="Nishida K."/>
            <person name="Yagisawa F."/>
            <person name="Nishida K."/>
            <person name="Yoshida Y."/>
            <person name="Nishimura Y."/>
            <person name="Nakao S."/>
            <person name="Kobayashi T."/>
            <person name="Momoyama Y."/>
            <person name="Higashiyama T."/>
            <person name="Minoda A."/>
            <person name="Sano M."/>
            <person name="Nomoto H."/>
            <person name="Oishi K."/>
            <person name="Hayashi H."/>
            <person name="Ohta F."/>
            <person name="Nishizaka S."/>
            <person name="Haga S."/>
            <person name="Miura S."/>
            <person name="Morishita T."/>
            <person name="Kabeya Y."/>
            <person name="Terasawa K."/>
            <person name="Suzuki Y."/>
            <person name="Ishii Y."/>
            <person name="Asakawa S."/>
            <person name="Takano H."/>
            <person name="Ohta N."/>
            <person name="Kuroiwa H."/>
            <person name="Tanaka K."/>
            <person name="Shimizu N."/>
            <person name="Sugano S."/>
            <person name="Sato N."/>
            <person name="Nozaki H."/>
            <person name="Ogasawara N."/>
            <person name="Kohara Y."/>
            <person name="Kuroiwa T."/>
        </authorList>
    </citation>
    <scope>NUCLEOTIDE SEQUENCE [LARGE SCALE GENOMIC DNA]</scope>
    <source>
        <strain evidence="28 29">10D</strain>
    </source>
</reference>
<protein>
    <recommendedName>
        <fullName evidence="20">Acyl-coenzyme A thioesterase THEM4</fullName>
        <ecNumber evidence="19">3.1.2.2</ecNumber>
    </recommendedName>
    <alternativeName>
        <fullName evidence="21">Thioesterase superfamily member 4</fullName>
    </alternativeName>
</protein>
<evidence type="ECO:0000256" key="23">
    <source>
        <dbReference type="ARBA" id="ARBA00047734"/>
    </source>
</evidence>
<dbReference type="STRING" id="280699.M1V629"/>
<keyword evidence="12" id="KW-0443">Lipid metabolism</keyword>
<keyword evidence="7" id="KW-0053">Apoptosis</keyword>
<dbReference type="EMBL" id="AP006498">
    <property type="protein sequence ID" value="BAM81700.1"/>
    <property type="molecule type" value="Genomic_DNA"/>
</dbReference>
<comment type="catalytic activity">
    <reaction evidence="16">
        <text>(5Z,8Z,11Z,14Z)-eicosatetraenoyl-CoA + H2O = (5Z,8Z,11Z,14Z)-eicosatetraenoate + CoA + H(+)</text>
        <dbReference type="Rhea" id="RHEA:40151"/>
        <dbReference type="ChEBI" id="CHEBI:15377"/>
        <dbReference type="ChEBI" id="CHEBI:15378"/>
        <dbReference type="ChEBI" id="CHEBI:32395"/>
        <dbReference type="ChEBI" id="CHEBI:57287"/>
        <dbReference type="ChEBI" id="CHEBI:57368"/>
    </reaction>
    <physiologicalReaction direction="left-to-right" evidence="16">
        <dbReference type="Rhea" id="RHEA:40152"/>
    </physiologicalReaction>
</comment>
<evidence type="ECO:0000256" key="6">
    <source>
        <dbReference type="ARBA" id="ARBA00022490"/>
    </source>
</evidence>
<evidence type="ECO:0000256" key="24">
    <source>
        <dbReference type="ARBA" id="ARBA00047969"/>
    </source>
</evidence>
<dbReference type="GO" id="GO:0005743">
    <property type="term" value="C:mitochondrial inner membrane"/>
    <property type="evidence" value="ECO:0007669"/>
    <property type="project" value="UniProtKB-SubCell"/>
</dbReference>
<keyword evidence="5" id="KW-1003">Cell membrane</keyword>
<keyword evidence="14" id="KW-0472">Membrane</keyword>
<organism evidence="28 29">
    <name type="scientific">Cyanidioschyzon merolae (strain NIES-3377 / 10D)</name>
    <name type="common">Unicellular red alga</name>
    <dbReference type="NCBI Taxonomy" id="280699"/>
    <lineage>
        <taxon>Eukaryota</taxon>
        <taxon>Rhodophyta</taxon>
        <taxon>Bangiophyceae</taxon>
        <taxon>Cyanidiales</taxon>
        <taxon>Cyanidiaceae</taxon>
        <taxon>Cyanidioschyzon</taxon>
    </lineage>
</organism>
<dbReference type="InterPro" id="IPR029069">
    <property type="entry name" value="HotDog_dom_sf"/>
</dbReference>
<evidence type="ECO:0000256" key="9">
    <source>
        <dbReference type="ARBA" id="ARBA00022801"/>
    </source>
</evidence>
<evidence type="ECO:0000256" key="15">
    <source>
        <dbReference type="ARBA" id="ARBA00023273"/>
    </source>
</evidence>
<evidence type="ECO:0000256" key="3">
    <source>
        <dbReference type="ARBA" id="ARBA00004632"/>
    </source>
</evidence>
<comment type="catalytic activity">
    <reaction evidence="22">
        <text>octanoyl-CoA + H2O = octanoate + CoA + H(+)</text>
        <dbReference type="Rhea" id="RHEA:30143"/>
        <dbReference type="ChEBI" id="CHEBI:15377"/>
        <dbReference type="ChEBI" id="CHEBI:15378"/>
        <dbReference type="ChEBI" id="CHEBI:25646"/>
        <dbReference type="ChEBI" id="CHEBI:57287"/>
        <dbReference type="ChEBI" id="CHEBI:57386"/>
    </reaction>
    <physiologicalReaction direction="left-to-right" evidence="22">
        <dbReference type="Rhea" id="RHEA:30144"/>
    </physiologicalReaction>
</comment>
<evidence type="ECO:0000256" key="8">
    <source>
        <dbReference type="ARBA" id="ARBA00022792"/>
    </source>
</evidence>
<dbReference type="AlphaFoldDB" id="M1V629"/>
<evidence type="ECO:0000313" key="29">
    <source>
        <dbReference type="Proteomes" id="UP000007014"/>
    </source>
</evidence>
<keyword evidence="8" id="KW-0999">Mitochondrion inner membrane</keyword>
<keyword evidence="29" id="KW-1185">Reference proteome</keyword>
<evidence type="ECO:0000256" key="11">
    <source>
        <dbReference type="ARBA" id="ARBA00022946"/>
    </source>
</evidence>
<evidence type="ECO:0000259" key="27">
    <source>
        <dbReference type="Pfam" id="PF03061"/>
    </source>
</evidence>
<comment type="similarity">
    <text evidence="18">Belongs to the THEM4/THEM5 thioesterase family.</text>
</comment>
<dbReference type="GO" id="GO:0005758">
    <property type="term" value="C:mitochondrial intermembrane space"/>
    <property type="evidence" value="ECO:0007669"/>
    <property type="project" value="UniProtKB-SubCell"/>
</dbReference>
<feature type="domain" description="Thioesterase" evidence="27">
    <location>
        <begin position="104"/>
        <end position="157"/>
    </location>
</feature>
<dbReference type="EC" id="3.1.2.2" evidence="19"/>
<comment type="catalytic activity">
    <reaction evidence="26">
        <text>tetradecanoyl-CoA + H2O = tetradecanoate + CoA + H(+)</text>
        <dbReference type="Rhea" id="RHEA:40119"/>
        <dbReference type="ChEBI" id="CHEBI:15377"/>
        <dbReference type="ChEBI" id="CHEBI:15378"/>
        <dbReference type="ChEBI" id="CHEBI:30807"/>
        <dbReference type="ChEBI" id="CHEBI:57287"/>
        <dbReference type="ChEBI" id="CHEBI:57385"/>
    </reaction>
    <physiologicalReaction direction="left-to-right" evidence="26">
        <dbReference type="Rhea" id="RHEA:40120"/>
    </physiologicalReaction>
</comment>
<dbReference type="InterPro" id="IPR006683">
    <property type="entry name" value="Thioestr_dom"/>
</dbReference>
<dbReference type="RefSeq" id="XP_005537736.1">
    <property type="nucleotide sequence ID" value="XM_005537679.1"/>
</dbReference>
<comment type="subcellular location">
    <subcellularLocation>
        <location evidence="3">Cell projection</location>
        <location evidence="3">Ruffle membrane</location>
    </subcellularLocation>
    <subcellularLocation>
        <location evidence="1">Cytoplasm</location>
    </subcellularLocation>
    <subcellularLocation>
        <location evidence="4">Mitochondrion inner membrane</location>
        <topology evidence="4">Peripheral membrane protein</topology>
    </subcellularLocation>
    <subcellularLocation>
        <location evidence="2">Mitochondrion intermembrane space</location>
    </subcellularLocation>
</comment>
<comment type="catalytic activity">
    <reaction evidence="23">
        <text>hexadecanoyl-CoA + H2O = hexadecanoate + CoA + H(+)</text>
        <dbReference type="Rhea" id="RHEA:16645"/>
        <dbReference type="ChEBI" id="CHEBI:7896"/>
        <dbReference type="ChEBI" id="CHEBI:15377"/>
        <dbReference type="ChEBI" id="CHEBI:15378"/>
        <dbReference type="ChEBI" id="CHEBI:57287"/>
        <dbReference type="ChEBI" id="CHEBI:57379"/>
        <dbReference type="EC" id="3.1.2.2"/>
    </reaction>
    <physiologicalReaction direction="left-to-right" evidence="23">
        <dbReference type="Rhea" id="RHEA:16646"/>
    </physiologicalReaction>
</comment>
<dbReference type="KEGG" id="cme:CYME_CMP034C"/>
<dbReference type="Pfam" id="PF03061">
    <property type="entry name" value="4HBT"/>
    <property type="match status" value="1"/>
</dbReference>
<comment type="catalytic activity">
    <reaction evidence="25">
        <text>dodecanoyl-CoA + H2O = dodecanoate + CoA + H(+)</text>
        <dbReference type="Rhea" id="RHEA:30135"/>
        <dbReference type="ChEBI" id="CHEBI:15377"/>
        <dbReference type="ChEBI" id="CHEBI:15378"/>
        <dbReference type="ChEBI" id="CHEBI:18262"/>
        <dbReference type="ChEBI" id="CHEBI:57287"/>
        <dbReference type="ChEBI" id="CHEBI:57375"/>
    </reaction>
    <physiologicalReaction direction="left-to-right" evidence="25">
        <dbReference type="Rhea" id="RHEA:30136"/>
    </physiologicalReaction>
</comment>
<evidence type="ECO:0000256" key="16">
    <source>
        <dbReference type="ARBA" id="ARBA00035852"/>
    </source>
</evidence>
<evidence type="ECO:0000256" key="7">
    <source>
        <dbReference type="ARBA" id="ARBA00022703"/>
    </source>
</evidence>
<evidence type="ECO:0000256" key="13">
    <source>
        <dbReference type="ARBA" id="ARBA00023128"/>
    </source>
</evidence>
<dbReference type="GO" id="GO:0032587">
    <property type="term" value="C:ruffle membrane"/>
    <property type="evidence" value="ECO:0007669"/>
    <property type="project" value="UniProtKB-SubCell"/>
</dbReference>
<keyword evidence="9" id="KW-0378">Hydrolase</keyword>